<evidence type="ECO:0000256" key="1">
    <source>
        <dbReference type="ARBA" id="ARBA00001946"/>
    </source>
</evidence>
<dbReference type="CDD" id="cd03424">
    <property type="entry name" value="NUDIX_ADPRase_Nudt5_UGPPase_Nudt14"/>
    <property type="match status" value="1"/>
</dbReference>
<evidence type="ECO:0000256" key="2">
    <source>
        <dbReference type="ARBA" id="ARBA00022801"/>
    </source>
</evidence>
<sequence length="179" mass="20769">MAKVERTMSSNKIFDGKALKLRVDTVEMDGQKYTKREIVERDSSVCIVAITDEDEIILVKQFRKPADKELVEIPAGMIDFEEEPIKAAIRELEEETGYKTNNCEYILEMYSTPGFCDEKIYIFFADELVEGKQNLDEFEDISFEKVKFDKALKMIERGEIIDAKSITGILLYNQLRRNK</sequence>
<dbReference type="PROSITE" id="PS51462">
    <property type="entry name" value="NUDIX"/>
    <property type="match status" value="1"/>
</dbReference>
<proteinExistence type="predicted"/>
<dbReference type="InterPro" id="IPR020084">
    <property type="entry name" value="NUDIX_hydrolase_CS"/>
</dbReference>
<evidence type="ECO:0000259" key="3">
    <source>
        <dbReference type="PROSITE" id="PS51462"/>
    </source>
</evidence>
<reference evidence="4 5" key="1">
    <citation type="submission" date="2024-06" db="EMBL/GenBank/DDBJ databases">
        <title>Genomic Encyclopedia of Type Strains, Phase IV (KMG-IV): sequencing the most valuable type-strain genomes for metagenomic binning, comparative biology and taxonomic classification.</title>
        <authorList>
            <person name="Goeker M."/>
        </authorList>
    </citation>
    <scope>NUCLEOTIDE SEQUENCE [LARGE SCALE GENOMIC DNA]</scope>
    <source>
        <strain evidence="4 5">DSM 21460</strain>
    </source>
</reference>
<dbReference type="EMBL" id="JBEPMA010000001">
    <property type="protein sequence ID" value="MET3616474.1"/>
    <property type="molecule type" value="Genomic_DNA"/>
</dbReference>
<protein>
    <submittedName>
        <fullName evidence="4">ADP-ribose pyrophosphatase</fullName>
        <ecNumber evidence="4">3.6.1.13</ecNumber>
    </submittedName>
</protein>
<dbReference type="PANTHER" id="PTHR11839">
    <property type="entry name" value="UDP/ADP-SUGAR PYROPHOSPHATASE"/>
    <property type="match status" value="1"/>
</dbReference>
<evidence type="ECO:0000313" key="5">
    <source>
        <dbReference type="Proteomes" id="UP001549162"/>
    </source>
</evidence>
<evidence type="ECO:0000313" key="4">
    <source>
        <dbReference type="EMBL" id="MET3616474.1"/>
    </source>
</evidence>
<dbReference type="SUPFAM" id="SSF55811">
    <property type="entry name" value="Nudix"/>
    <property type="match status" value="1"/>
</dbReference>
<gene>
    <name evidence="4" type="ORF">ABID14_000094</name>
</gene>
<dbReference type="Proteomes" id="UP001549162">
    <property type="component" value="Unassembled WGS sequence"/>
</dbReference>
<dbReference type="InterPro" id="IPR000086">
    <property type="entry name" value="NUDIX_hydrolase_dom"/>
</dbReference>
<feature type="domain" description="Nudix hydrolase" evidence="3">
    <location>
        <begin position="39"/>
        <end position="168"/>
    </location>
</feature>
<dbReference type="RefSeq" id="WP_354366776.1">
    <property type="nucleotide sequence ID" value="NZ_JBEPMA010000001.1"/>
</dbReference>
<comment type="caution">
    <text evidence="4">The sequence shown here is derived from an EMBL/GenBank/DDBJ whole genome shotgun (WGS) entry which is preliminary data.</text>
</comment>
<dbReference type="Gene3D" id="3.90.79.10">
    <property type="entry name" value="Nucleoside Triphosphate Pyrophosphohydrolase"/>
    <property type="match status" value="1"/>
</dbReference>
<keyword evidence="2 4" id="KW-0378">Hydrolase</keyword>
<dbReference type="InterPro" id="IPR015797">
    <property type="entry name" value="NUDIX_hydrolase-like_dom_sf"/>
</dbReference>
<dbReference type="PROSITE" id="PS00893">
    <property type="entry name" value="NUDIX_BOX"/>
    <property type="match status" value="1"/>
</dbReference>
<comment type="cofactor">
    <cofactor evidence="1">
        <name>Mg(2+)</name>
        <dbReference type="ChEBI" id="CHEBI:18420"/>
    </cofactor>
</comment>
<organism evidence="4 5">
    <name type="scientific">Peptoniphilus olsenii</name>
    <dbReference type="NCBI Taxonomy" id="411570"/>
    <lineage>
        <taxon>Bacteria</taxon>
        <taxon>Bacillati</taxon>
        <taxon>Bacillota</taxon>
        <taxon>Tissierellia</taxon>
        <taxon>Tissierellales</taxon>
        <taxon>Peptoniphilaceae</taxon>
        <taxon>Peptoniphilus</taxon>
    </lineage>
</organism>
<dbReference type="GO" id="GO:0047631">
    <property type="term" value="F:ADP-ribose diphosphatase activity"/>
    <property type="evidence" value="ECO:0007669"/>
    <property type="project" value="UniProtKB-EC"/>
</dbReference>
<name>A0ABV2J9K8_9FIRM</name>
<keyword evidence="5" id="KW-1185">Reference proteome</keyword>
<dbReference type="EC" id="3.6.1.13" evidence="4"/>
<dbReference type="Pfam" id="PF00293">
    <property type="entry name" value="NUDIX"/>
    <property type="match status" value="1"/>
</dbReference>
<dbReference type="PANTHER" id="PTHR11839:SF18">
    <property type="entry name" value="NUDIX HYDROLASE DOMAIN-CONTAINING PROTEIN"/>
    <property type="match status" value="1"/>
</dbReference>
<accession>A0ABV2J9K8</accession>